<evidence type="ECO:0000313" key="2">
    <source>
        <dbReference type="EMBL" id="SSA46863.1"/>
    </source>
</evidence>
<dbReference type="RefSeq" id="WP_110853754.1">
    <property type="nucleotide sequence ID" value="NZ_QKLZ01000019.1"/>
</dbReference>
<evidence type="ECO:0008006" key="4">
    <source>
        <dbReference type="Google" id="ProtNLM"/>
    </source>
</evidence>
<accession>A0A2Y9C7V0</accession>
<feature type="region of interest" description="Disordered" evidence="1">
    <location>
        <begin position="327"/>
        <end position="369"/>
    </location>
</feature>
<gene>
    <name evidence="2" type="ORF">SAMN05216184_1192</name>
</gene>
<proteinExistence type="predicted"/>
<organism evidence="2 3">
    <name type="scientific">Georgenia satyanarayanai</name>
    <dbReference type="NCBI Taxonomy" id="860221"/>
    <lineage>
        <taxon>Bacteria</taxon>
        <taxon>Bacillati</taxon>
        <taxon>Actinomycetota</taxon>
        <taxon>Actinomycetes</taxon>
        <taxon>Micrococcales</taxon>
        <taxon>Bogoriellaceae</taxon>
        <taxon>Georgenia</taxon>
    </lineage>
</organism>
<keyword evidence="3" id="KW-1185">Reference proteome</keyword>
<dbReference type="AlphaFoldDB" id="A0A2Y9C7V0"/>
<dbReference type="Proteomes" id="UP000250222">
    <property type="component" value="Unassembled WGS sequence"/>
</dbReference>
<reference evidence="2 3" key="1">
    <citation type="submission" date="2016-10" db="EMBL/GenBank/DDBJ databases">
        <authorList>
            <person name="Cai Z."/>
        </authorList>
    </citation>
    <scope>NUCLEOTIDE SEQUENCE [LARGE SCALE GENOMIC DNA]</scope>
    <source>
        <strain evidence="2 3">CGMCC 1.10826</strain>
    </source>
</reference>
<sequence>MSEQRDALIARQAAVVAGAIPYRLEYQPSDDQVAIATITDGHLGPVAAVSWDSDVINDAMHARWMAGRISHAFAGAKVDHFIPVGYGPHAHERAVLLCGAFAEYGNAHLGIVVDREANTARVIDPILGPADTTYELVPPAEYIASGVPAPEASREDLLLRYQPHPAPTYPPAPDRVANTIATTLPSARRVQARALLEDLTRPKVEHRPEDLSRLAHLALSHKLVRDSLLTDAGRSHAKTHLLVDLYRGAPEDYRSGLATLAAASLYLNGNSVGTEEVLNHADRFGDHSRLTELVETGHALGVRPPAVDELAGDLAAAAERADTAFKREQTSGLHGASFPAQPTTDPGKRRGNDPGRRPPAAGPEPDLDR</sequence>
<evidence type="ECO:0000313" key="3">
    <source>
        <dbReference type="Proteomes" id="UP000250222"/>
    </source>
</evidence>
<name>A0A2Y9C7V0_9MICO</name>
<protein>
    <recommendedName>
        <fullName evidence="4">DUF4192 domain-containing protein</fullName>
    </recommendedName>
</protein>
<feature type="compositionally biased region" description="Basic and acidic residues" evidence="1">
    <location>
        <begin position="346"/>
        <end position="356"/>
    </location>
</feature>
<dbReference type="EMBL" id="UETB01000019">
    <property type="protein sequence ID" value="SSA46863.1"/>
    <property type="molecule type" value="Genomic_DNA"/>
</dbReference>
<dbReference type="Pfam" id="PF13830">
    <property type="entry name" value="DUF4192"/>
    <property type="match status" value="1"/>
</dbReference>
<evidence type="ECO:0000256" key="1">
    <source>
        <dbReference type="SAM" id="MobiDB-lite"/>
    </source>
</evidence>
<dbReference type="InterPro" id="IPR025447">
    <property type="entry name" value="DUF4192"/>
</dbReference>